<dbReference type="GO" id="GO:0006281">
    <property type="term" value="P:DNA repair"/>
    <property type="evidence" value="ECO:0007669"/>
    <property type="project" value="UniProtKB-KW"/>
</dbReference>
<feature type="non-terminal residue" evidence="18">
    <location>
        <position position="1"/>
    </location>
</feature>
<dbReference type="PATRIC" id="fig|1618332.3.peg.195"/>
<dbReference type="InterPro" id="IPR004149">
    <property type="entry name" value="Znf_DNAligase_C4"/>
</dbReference>
<dbReference type="Pfam" id="PF14520">
    <property type="entry name" value="HHH_5"/>
    <property type="match status" value="1"/>
</dbReference>
<evidence type="ECO:0000256" key="6">
    <source>
        <dbReference type="ARBA" id="ARBA00022705"/>
    </source>
</evidence>
<evidence type="ECO:0000256" key="12">
    <source>
        <dbReference type="ARBA" id="ARBA00023204"/>
    </source>
</evidence>
<dbReference type="SMART" id="SM00292">
    <property type="entry name" value="BRCT"/>
    <property type="match status" value="1"/>
</dbReference>
<dbReference type="Proteomes" id="UP000033862">
    <property type="component" value="Unassembled WGS sequence"/>
</dbReference>
<evidence type="ECO:0000256" key="14">
    <source>
        <dbReference type="ARBA" id="ARBA00060881"/>
    </source>
</evidence>
<dbReference type="PROSITE" id="PS50172">
    <property type="entry name" value="BRCT"/>
    <property type="match status" value="1"/>
</dbReference>
<evidence type="ECO:0000256" key="4">
    <source>
        <dbReference type="ARBA" id="ARBA00013308"/>
    </source>
</evidence>
<evidence type="ECO:0000256" key="1">
    <source>
        <dbReference type="ARBA" id="ARBA00001946"/>
    </source>
</evidence>
<dbReference type="SUPFAM" id="SSF47781">
    <property type="entry name" value="RuvA domain 2-like"/>
    <property type="match status" value="1"/>
</dbReference>
<dbReference type="Gene3D" id="1.10.287.610">
    <property type="entry name" value="Helix hairpin bin"/>
    <property type="match status" value="1"/>
</dbReference>
<dbReference type="SMART" id="SM00532">
    <property type="entry name" value="LIGANc"/>
    <property type="match status" value="1"/>
</dbReference>
<dbReference type="InterPro" id="IPR001357">
    <property type="entry name" value="BRCT_dom"/>
</dbReference>
<protein>
    <recommendedName>
        <fullName evidence="4 15">DNA ligase</fullName>
        <ecNumber evidence="3 15">6.5.1.2</ecNumber>
    </recommendedName>
</protein>
<evidence type="ECO:0000256" key="7">
    <source>
        <dbReference type="ARBA" id="ARBA00022723"/>
    </source>
</evidence>
<dbReference type="FunFam" id="2.40.50.140:FF:000012">
    <property type="entry name" value="DNA ligase"/>
    <property type="match status" value="1"/>
</dbReference>
<dbReference type="Pfam" id="PF01653">
    <property type="entry name" value="DNA_ligase_aden"/>
    <property type="match status" value="1"/>
</dbReference>
<dbReference type="EMBL" id="LBVS01000004">
    <property type="protein sequence ID" value="KKQ90778.1"/>
    <property type="molecule type" value="Genomic_DNA"/>
</dbReference>
<keyword evidence="16" id="KW-0175">Coiled coil</keyword>
<comment type="caution">
    <text evidence="18">The sequence shown here is derived from an EMBL/GenBank/DDBJ whole genome shotgun (WGS) entry which is preliminary data.</text>
</comment>
<evidence type="ECO:0000256" key="16">
    <source>
        <dbReference type="SAM" id="Coils"/>
    </source>
</evidence>
<evidence type="ECO:0000259" key="17">
    <source>
        <dbReference type="PROSITE" id="PS50172"/>
    </source>
</evidence>
<dbReference type="SUPFAM" id="SSF56091">
    <property type="entry name" value="DNA ligase/mRNA capping enzyme, catalytic domain"/>
    <property type="match status" value="1"/>
</dbReference>
<dbReference type="NCBIfam" id="NF005932">
    <property type="entry name" value="PRK07956.1"/>
    <property type="match status" value="1"/>
</dbReference>
<dbReference type="InterPro" id="IPR041663">
    <property type="entry name" value="DisA/LigA_HHH"/>
</dbReference>
<comment type="function">
    <text evidence="2">DNA ligase that catalyzes the formation of phosphodiester linkages between 5'-phosphoryl and 3'-hydroxyl groups in double-stranded DNA using NAD as a coenzyme and as the energy source for the reaction. It is essential for DNA replication and repair of damaged DNA.</text>
</comment>
<dbReference type="InterPro" id="IPR010994">
    <property type="entry name" value="RuvA_2-like"/>
</dbReference>
<keyword evidence="6 15" id="KW-0235">DNA replication</keyword>
<feature type="domain" description="BRCT" evidence="17">
    <location>
        <begin position="584"/>
        <end position="661"/>
    </location>
</feature>
<comment type="similarity">
    <text evidence="14">Belongs to the NAD-dependent DNA ligase family. LigA subfamily.</text>
</comment>
<evidence type="ECO:0000256" key="13">
    <source>
        <dbReference type="ARBA" id="ARBA00034005"/>
    </source>
</evidence>
<dbReference type="InterPro" id="IPR033136">
    <property type="entry name" value="DNA_ligase_CS"/>
</dbReference>
<dbReference type="FunFam" id="1.10.150.20:FF:000007">
    <property type="entry name" value="DNA ligase"/>
    <property type="match status" value="1"/>
</dbReference>
<organism evidence="18 19">
    <name type="scientific">Berkelbacteria bacterium GW2011_GWA1_39_10</name>
    <dbReference type="NCBI Taxonomy" id="1618332"/>
    <lineage>
        <taxon>Bacteria</taxon>
        <taxon>Candidatus Berkelbacteria</taxon>
    </lineage>
</organism>
<dbReference type="InterPro" id="IPR004150">
    <property type="entry name" value="NAD_DNA_ligase_OB"/>
</dbReference>
<dbReference type="PROSITE" id="PS01055">
    <property type="entry name" value="DNA_LIGASE_N1"/>
    <property type="match status" value="1"/>
</dbReference>
<keyword evidence="10" id="KW-0460">Magnesium</keyword>
<feature type="coiled-coil region" evidence="16">
    <location>
        <begin position="2"/>
        <end position="56"/>
    </location>
</feature>
<reference evidence="18 19" key="1">
    <citation type="journal article" date="2015" name="Nature">
        <title>rRNA introns, odd ribosomes, and small enigmatic genomes across a large radiation of phyla.</title>
        <authorList>
            <person name="Brown C.T."/>
            <person name="Hug L.A."/>
            <person name="Thomas B.C."/>
            <person name="Sharon I."/>
            <person name="Castelle C.J."/>
            <person name="Singh A."/>
            <person name="Wilkins M.J."/>
            <person name="Williams K.H."/>
            <person name="Banfield J.F."/>
        </authorList>
    </citation>
    <scope>NUCLEOTIDE SEQUENCE [LARGE SCALE GENOMIC DNA]</scope>
</reference>
<evidence type="ECO:0000256" key="11">
    <source>
        <dbReference type="ARBA" id="ARBA00023027"/>
    </source>
</evidence>
<keyword evidence="11 15" id="KW-0520">NAD</keyword>
<dbReference type="NCBIfam" id="TIGR00575">
    <property type="entry name" value="dnlj"/>
    <property type="match status" value="1"/>
</dbReference>
<keyword evidence="8 15" id="KW-0227">DNA damage</keyword>
<dbReference type="InterPro" id="IPR012340">
    <property type="entry name" value="NA-bd_OB-fold"/>
</dbReference>
<dbReference type="Pfam" id="PF03119">
    <property type="entry name" value="DNA_ligase_ZBD"/>
    <property type="match status" value="1"/>
</dbReference>
<accession>A0A0G0LFY8</accession>
<dbReference type="FunFam" id="1.10.150.20:FF:000006">
    <property type="entry name" value="DNA ligase"/>
    <property type="match status" value="1"/>
</dbReference>
<evidence type="ECO:0000256" key="8">
    <source>
        <dbReference type="ARBA" id="ARBA00022763"/>
    </source>
</evidence>
<dbReference type="PANTHER" id="PTHR23389:SF9">
    <property type="entry name" value="DNA LIGASE"/>
    <property type="match status" value="1"/>
</dbReference>
<comment type="cofactor">
    <cofactor evidence="1">
        <name>Mg(2+)</name>
        <dbReference type="ChEBI" id="CHEBI:18420"/>
    </cofactor>
</comment>
<dbReference type="CDD" id="cd17748">
    <property type="entry name" value="BRCT_DNA_ligase_like"/>
    <property type="match status" value="1"/>
</dbReference>
<keyword evidence="9" id="KW-0862">Zinc</keyword>
<dbReference type="SUPFAM" id="SSF52113">
    <property type="entry name" value="BRCT domain"/>
    <property type="match status" value="1"/>
</dbReference>
<dbReference type="Gene3D" id="6.20.10.30">
    <property type="match status" value="1"/>
</dbReference>
<keyword evidence="5 15" id="KW-0436">Ligase</keyword>
<name>A0A0G0LFY8_9BACT</name>
<dbReference type="InterPro" id="IPR013840">
    <property type="entry name" value="DNAligase_N"/>
</dbReference>
<dbReference type="Pfam" id="PF00533">
    <property type="entry name" value="BRCT"/>
    <property type="match status" value="1"/>
</dbReference>
<dbReference type="InterPro" id="IPR018239">
    <property type="entry name" value="DNA_ligase_AS"/>
</dbReference>
<dbReference type="EC" id="6.5.1.2" evidence="3 15"/>
<keyword evidence="7" id="KW-0479">Metal-binding</keyword>
<dbReference type="Pfam" id="PF03120">
    <property type="entry name" value="OB_DNA_ligase"/>
    <property type="match status" value="1"/>
</dbReference>
<evidence type="ECO:0000256" key="15">
    <source>
        <dbReference type="RuleBase" id="RU000618"/>
    </source>
</evidence>
<proteinExistence type="inferred from homology"/>
<evidence type="ECO:0000313" key="19">
    <source>
        <dbReference type="Proteomes" id="UP000033862"/>
    </source>
</evidence>
<dbReference type="CDD" id="cd00114">
    <property type="entry name" value="LIGANc"/>
    <property type="match status" value="1"/>
</dbReference>
<dbReference type="Pfam" id="PF12826">
    <property type="entry name" value="HHH_2"/>
    <property type="match status" value="1"/>
</dbReference>
<dbReference type="HAMAP" id="MF_01588">
    <property type="entry name" value="DNA_ligase_A"/>
    <property type="match status" value="1"/>
</dbReference>
<gene>
    <name evidence="18" type="ORF">UT15_C0004G0001</name>
</gene>
<dbReference type="InterPro" id="IPR036420">
    <property type="entry name" value="BRCT_dom_sf"/>
</dbReference>
<dbReference type="InterPro" id="IPR013839">
    <property type="entry name" value="DNAligase_adenylation"/>
</dbReference>
<evidence type="ECO:0000256" key="3">
    <source>
        <dbReference type="ARBA" id="ARBA00012722"/>
    </source>
</evidence>
<dbReference type="AlphaFoldDB" id="A0A0G0LFY8"/>
<dbReference type="PIRSF" id="PIRSF001604">
    <property type="entry name" value="LigA"/>
    <property type="match status" value="1"/>
</dbReference>
<dbReference type="GO" id="GO:0005829">
    <property type="term" value="C:cytosol"/>
    <property type="evidence" value="ECO:0007669"/>
    <property type="project" value="TreeGrafter"/>
</dbReference>
<evidence type="ECO:0000256" key="5">
    <source>
        <dbReference type="ARBA" id="ARBA00022598"/>
    </source>
</evidence>
<evidence type="ECO:0000256" key="9">
    <source>
        <dbReference type="ARBA" id="ARBA00022833"/>
    </source>
</evidence>
<dbReference type="GO" id="GO:0003911">
    <property type="term" value="F:DNA ligase (NAD+) activity"/>
    <property type="evidence" value="ECO:0007669"/>
    <property type="project" value="UniProtKB-EC"/>
</dbReference>
<dbReference type="SUPFAM" id="SSF50249">
    <property type="entry name" value="Nucleic acid-binding proteins"/>
    <property type="match status" value="1"/>
</dbReference>
<evidence type="ECO:0000313" key="18">
    <source>
        <dbReference type="EMBL" id="KKQ90778.1"/>
    </source>
</evidence>
<dbReference type="Gene3D" id="1.10.150.20">
    <property type="entry name" value="5' to 3' exonuclease, C-terminal subdomain"/>
    <property type="match status" value="2"/>
</dbReference>
<dbReference type="Gene3D" id="3.40.50.10190">
    <property type="entry name" value="BRCT domain"/>
    <property type="match status" value="1"/>
</dbReference>
<keyword evidence="12 15" id="KW-0234">DNA repair</keyword>
<evidence type="ECO:0000256" key="10">
    <source>
        <dbReference type="ARBA" id="ARBA00022842"/>
    </source>
</evidence>
<dbReference type="GO" id="GO:0046872">
    <property type="term" value="F:metal ion binding"/>
    <property type="evidence" value="ECO:0007669"/>
    <property type="project" value="UniProtKB-KW"/>
</dbReference>
<dbReference type="InterPro" id="IPR001679">
    <property type="entry name" value="DNA_ligase"/>
</dbReference>
<dbReference type="FunFam" id="3.30.470.30:FF:000001">
    <property type="entry name" value="DNA ligase"/>
    <property type="match status" value="1"/>
</dbReference>
<sequence>NKQEAEQRIEKLKELIEKYRYSYHVLDKSLVSDEVNDSLKHELQELENQYPEFVTADSPTQRVGGKPLDKFTKVTHAQAMLSLTDAFSEEEMKEWQTRNKKIENVDYDYFAELKMDGLAVSLIYENGILVRGATRGDGKVGEDVTQNLKTIESIPLKLTKNISCEVRGEAYLPIKIFEELNKKYKKEEKSLLANPRNAAAGSIRQLDSKITAERKLSFIAWDLFPHLGGAEMVETHQKSHEILSGLGFKTIIQNRYCKNLDEVEEFKNHIEKEREKLPYQIDGIVVVVNDNKLRESLGVVGKAPRGMIAYKFAPEEATTIVEDIKVQIGRTGTLTPVAYLKPVLIAGSTISRATLHNEDEIRKKDIKIGDTVVVHKAGDVIPEIEEVIKELRSGKEKEFNFPKVCPECGGKVVREEGKAAYRCTNKNCYIIKQRSLYHFVSRAAFDMSGLGPKILNKFLEEGLIKDAADLFDLKKGDIEPLERFAEKSAQNVIDTIASHKDIELPRFIYALGISNVGEESAYDLAEKFGSFEALSKASLYEIDNIRDIGPIVAKSIYEWFQDKNNLNFIDRLFKAGVKIKFVKISDKKFVGLTFVFTGGLESITRDEAKKKVRDLGGEISESVSKNTSYVVMGADPGDKYDKARELSIKILSEKEFLELIQ</sequence>
<evidence type="ECO:0000256" key="2">
    <source>
        <dbReference type="ARBA" id="ARBA00004067"/>
    </source>
</evidence>
<dbReference type="PROSITE" id="PS01056">
    <property type="entry name" value="DNA_LIGASE_N2"/>
    <property type="match status" value="1"/>
</dbReference>
<dbReference type="GO" id="GO:0006260">
    <property type="term" value="P:DNA replication"/>
    <property type="evidence" value="ECO:0007669"/>
    <property type="project" value="UniProtKB-KW"/>
</dbReference>
<dbReference type="PANTHER" id="PTHR23389">
    <property type="entry name" value="CHROMOSOME TRANSMISSION FIDELITY FACTOR 18"/>
    <property type="match status" value="1"/>
</dbReference>
<dbReference type="Gene3D" id="3.30.470.30">
    <property type="entry name" value="DNA ligase/mRNA capping enzyme"/>
    <property type="match status" value="1"/>
</dbReference>
<dbReference type="STRING" id="1618332.UT15_C0004G0001"/>
<comment type="catalytic activity">
    <reaction evidence="13 15">
        <text>NAD(+) + (deoxyribonucleotide)n-3'-hydroxyl + 5'-phospho-(deoxyribonucleotide)m = (deoxyribonucleotide)n+m + AMP + beta-nicotinamide D-nucleotide.</text>
        <dbReference type="EC" id="6.5.1.2"/>
    </reaction>
</comment>
<dbReference type="Gene3D" id="2.40.50.140">
    <property type="entry name" value="Nucleic acid-binding proteins"/>
    <property type="match status" value="1"/>
</dbReference>